<organism evidence="1 2">
    <name type="scientific">Candidatus Phosphoribacter hodrii</name>
    <dbReference type="NCBI Taxonomy" id="2953743"/>
    <lineage>
        <taxon>Bacteria</taxon>
        <taxon>Bacillati</taxon>
        <taxon>Actinomycetota</taxon>
        <taxon>Actinomycetes</taxon>
        <taxon>Micrococcales</taxon>
        <taxon>Dermatophilaceae</taxon>
        <taxon>Candidatus Phosphoribacter</taxon>
    </lineage>
</organism>
<protein>
    <submittedName>
        <fullName evidence="1">Uncharacterized protein</fullName>
    </submittedName>
</protein>
<name>A0A9D7T726_9MICO</name>
<accession>A0A9D7T726</accession>
<gene>
    <name evidence="1" type="ORF">IPP00_07750</name>
</gene>
<evidence type="ECO:0000313" key="1">
    <source>
        <dbReference type="EMBL" id="MBL0003877.1"/>
    </source>
</evidence>
<dbReference type="EMBL" id="JADKGK010000017">
    <property type="protein sequence ID" value="MBL0003877.1"/>
    <property type="molecule type" value="Genomic_DNA"/>
</dbReference>
<sequence>MRSTLPDRIAFMRFVTEVAATAQVFQTYVTEATFITLIRRDDGTWRVWGLGPALLPAEKILGK</sequence>
<comment type="caution">
    <text evidence="1">The sequence shown here is derived from an EMBL/GenBank/DDBJ whole genome shotgun (WGS) entry which is preliminary data.</text>
</comment>
<evidence type="ECO:0000313" key="2">
    <source>
        <dbReference type="Proteomes" id="UP000886632"/>
    </source>
</evidence>
<proteinExistence type="predicted"/>
<reference evidence="1" key="1">
    <citation type="submission" date="2020-10" db="EMBL/GenBank/DDBJ databases">
        <title>Connecting structure to function with the recovery of over 1000 high-quality activated sludge metagenome-assembled genomes encoding full-length rRNA genes using long-read sequencing.</title>
        <authorList>
            <person name="Singleton C.M."/>
            <person name="Petriglieri F."/>
            <person name="Kristensen J.M."/>
            <person name="Kirkegaard R.H."/>
            <person name="Michaelsen T.Y."/>
            <person name="Andersen M.H."/>
            <person name="Karst S.M."/>
            <person name="Dueholm M.S."/>
            <person name="Nielsen P.H."/>
            <person name="Albertsen M."/>
        </authorList>
    </citation>
    <scope>NUCLEOTIDE SEQUENCE</scope>
    <source>
        <strain evidence="1">Ribe_18-Q3-R11-54_MAXAC.001</strain>
    </source>
</reference>
<dbReference type="Proteomes" id="UP000886632">
    <property type="component" value="Unassembled WGS sequence"/>
</dbReference>
<dbReference type="AlphaFoldDB" id="A0A9D7T726"/>